<reference evidence="9 10" key="1">
    <citation type="journal article" date="2015" name="J. Microbiol.">
        <title>Sphingosinicella ginsenosidimutans sp. nov., with ginsenoside converting activity.</title>
        <authorList>
            <person name="Kim J.K."/>
            <person name="Kang M.S."/>
            <person name="Park S.C."/>
            <person name="Kim K.M."/>
            <person name="Choi K."/>
            <person name="Yoon M.H."/>
            <person name="Im W.T."/>
        </authorList>
    </citation>
    <scope>NUCLEOTIDE SEQUENCE [LARGE SCALE GENOMIC DNA]</scope>
    <source>
        <strain evidence="9 10">BS-11</strain>
    </source>
</reference>
<dbReference type="AlphaFoldDB" id="A0A5C6TU65"/>
<evidence type="ECO:0000256" key="7">
    <source>
        <dbReference type="HAMAP-Rule" id="MF_00415"/>
    </source>
</evidence>
<dbReference type="Pfam" id="PF02107">
    <property type="entry name" value="FlgH"/>
    <property type="match status" value="1"/>
</dbReference>
<dbReference type="GO" id="GO:0003774">
    <property type="term" value="F:cytoskeletal motor activity"/>
    <property type="evidence" value="ECO:0007669"/>
    <property type="project" value="InterPro"/>
</dbReference>
<organism evidence="9 10">
    <name type="scientific">Allosphingosinicella ginsenosidimutans</name>
    <dbReference type="NCBI Taxonomy" id="1176539"/>
    <lineage>
        <taxon>Bacteria</taxon>
        <taxon>Pseudomonadati</taxon>
        <taxon>Pseudomonadota</taxon>
        <taxon>Alphaproteobacteria</taxon>
        <taxon>Sphingomonadales</taxon>
        <taxon>Sphingomonadaceae</taxon>
        <taxon>Allosphingosinicella</taxon>
    </lineage>
</organism>
<evidence type="ECO:0000313" key="10">
    <source>
        <dbReference type="Proteomes" id="UP000321249"/>
    </source>
</evidence>
<dbReference type="PANTHER" id="PTHR34933:SF1">
    <property type="entry name" value="FLAGELLAR L-RING PROTEIN"/>
    <property type="match status" value="1"/>
</dbReference>
<comment type="similarity">
    <text evidence="2 7">Belongs to the FlgH family.</text>
</comment>
<feature type="chain" id="PRO_5022826160" description="Flagellar L-ring protein" evidence="8">
    <location>
        <begin position="27"/>
        <end position="224"/>
    </location>
</feature>
<keyword evidence="6 7" id="KW-0998">Cell outer membrane</keyword>
<keyword evidence="9" id="KW-0282">Flagellum</keyword>
<dbReference type="GO" id="GO:0009279">
    <property type="term" value="C:cell outer membrane"/>
    <property type="evidence" value="ECO:0007669"/>
    <property type="project" value="UniProtKB-SubCell"/>
</dbReference>
<name>A0A5C6TU65_9SPHN</name>
<protein>
    <recommendedName>
        <fullName evidence="7">Flagellar L-ring protein</fullName>
    </recommendedName>
    <alternativeName>
        <fullName evidence="7">Basal body L-ring protein</fullName>
    </alternativeName>
</protein>
<comment type="subunit">
    <text evidence="7">The basal body constitutes a major portion of the flagellar organelle and consists of four rings (L,P,S, and M) mounted on a central rod.</text>
</comment>
<keyword evidence="4 7" id="KW-0472">Membrane</keyword>
<evidence type="ECO:0000256" key="5">
    <source>
        <dbReference type="ARBA" id="ARBA00023143"/>
    </source>
</evidence>
<dbReference type="HAMAP" id="MF_00415">
    <property type="entry name" value="FlgH"/>
    <property type="match status" value="1"/>
</dbReference>
<evidence type="ECO:0000256" key="2">
    <source>
        <dbReference type="ARBA" id="ARBA00006929"/>
    </source>
</evidence>
<keyword evidence="9" id="KW-0966">Cell projection</keyword>
<proteinExistence type="inferred from homology"/>
<comment type="subcellular location">
    <subcellularLocation>
        <location evidence="7">Cell outer membrane</location>
    </subcellularLocation>
    <subcellularLocation>
        <location evidence="7">Bacterial flagellum basal body</location>
    </subcellularLocation>
</comment>
<dbReference type="OrthoDB" id="9789227at2"/>
<dbReference type="PANTHER" id="PTHR34933">
    <property type="entry name" value="FLAGELLAR L-RING PROTEIN"/>
    <property type="match status" value="1"/>
</dbReference>
<dbReference type="PRINTS" id="PR01008">
    <property type="entry name" value="FLGLRINGFLGH"/>
</dbReference>
<evidence type="ECO:0000313" key="9">
    <source>
        <dbReference type="EMBL" id="TXC63816.1"/>
    </source>
</evidence>
<evidence type="ECO:0000256" key="1">
    <source>
        <dbReference type="ARBA" id="ARBA00002591"/>
    </source>
</evidence>
<dbReference type="InterPro" id="IPR000527">
    <property type="entry name" value="Flag_Lring"/>
</dbReference>
<evidence type="ECO:0000256" key="3">
    <source>
        <dbReference type="ARBA" id="ARBA00022729"/>
    </source>
</evidence>
<keyword evidence="9" id="KW-0969">Cilium</keyword>
<comment type="caution">
    <text evidence="9">The sequence shown here is derived from an EMBL/GenBank/DDBJ whole genome shotgun (WGS) entry which is preliminary data.</text>
</comment>
<keyword evidence="3 8" id="KW-0732">Signal</keyword>
<sequence>MRTSRSKMRRAALLACAAVLLTAAHRPRVPEPDYHPVLPVAPPPPPANGSIFQASQGFTPLTSGARAGAVGDVLTITLVERTQGQSTTTSQTAHTGSIGLTPPSTGPLSLFSPTDASAGGNSTFQGSGQTAQANSLVGEISVTVAEVLPNGSLVVRGEKQLRINRGNESIRLSGIVRPSDIGPDNRVPSTRIANARIDYVGRGEISRASRQGWLQRFFTMLSPF</sequence>
<keyword evidence="5 7" id="KW-0975">Bacterial flagellum</keyword>
<accession>A0A5C6TU65</accession>
<dbReference type="EMBL" id="VOQQ01000001">
    <property type="protein sequence ID" value="TXC63816.1"/>
    <property type="molecule type" value="Genomic_DNA"/>
</dbReference>
<evidence type="ECO:0000256" key="8">
    <source>
        <dbReference type="SAM" id="SignalP"/>
    </source>
</evidence>
<evidence type="ECO:0000256" key="4">
    <source>
        <dbReference type="ARBA" id="ARBA00023136"/>
    </source>
</evidence>
<gene>
    <name evidence="7" type="primary">flgH</name>
    <name evidence="9" type="ORF">FRZ32_09170</name>
</gene>
<evidence type="ECO:0000256" key="6">
    <source>
        <dbReference type="ARBA" id="ARBA00023237"/>
    </source>
</evidence>
<keyword evidence="10" id="KW-1185">Reference proteome</keyword>
<feature type="signal peptide" evidence="8">
    <location>
        <begin position="1"/>
        <end position="26"/>
    </location>
</feature>
<comment type="function">
    <text evidence="1 7">Assembles around the rod to form the L-ring and probably protects the motor/basal body from shearing forces during rotation.</text>
</comment>
<dbReference type="GO" id="GO:0009427">
    <property type="term" value="C:bacterial-type flagellum basal body, distal rod, L ring"/>
    <property type="evidence" value="ECO:0007669"/>
    <property type="project" value="InterPro"/>
</dbReference>
<dbReference type="GO" id="GO:0071973">
    <property type="term" value="P:bacterial-type flagellum-dependent cell motility"/>
    <property type="evidence" value="ECO:0007669"/>
    <property type="project" value="InterPro"/>
</dbReference>
<dbReference type="Proteomes" id="UP000321249">
    <property type="component" value="Unassembled WGS sequence"/>
</dbReference>